<dbReference type="RefSeq" id="WP_139717028.1">
    <property type="nucleotide sequence ID" value="NZ_CP040871.1"/>
</dbReference>
<dbReference type="GO" id="GO:0016787">
    <property type="term" value="F:hydrolase activity"/>
    <property type="evidence" value="ECO:0007669"/>
    <property type="project" value="UniProtKB-KW"/>
</dbReference>
<keyword evidence="3" id="KW-0732">Signal</keyword>
<dbReference type="AlphaFoldDB" id="A0A5B7ZSR3"/>
<dbReference type="PANTHER" id="PTHR48081:SF33">
    <property type="entry name" value="KYNURENINE FORMAMIDASE"/>
    <property type="match status" value="1"/>
</dbReference>
<feature type="domain" description="BD-FAE-like" evidence="4">
    <location>
        <begin position="66"/>
        <end position="173"/>
    </location>
</feature>
<dbReference type="OrthoDB" id="9771666at2"/>
<dbReference type="InterPro" id="IPR029058">
    <property type="entry name" value="AB_hydrolase_fold"/>
</dbReference>
<dbReference type="PANTHER" id="PTHR48081">
    <property type="entry name" value="AB HYDROLASE SUPERFAMILY PROTEIN C4A8.06C"/>
    <property type="match status" value="1"/>
</dbReference>
<feature type="signal peptide" evidence="3">
    <location>
        <begin position="1"/>
        <end position="25"/>
    </location>
</feature>
<evidence type="ECO:0000313" key="6">
    <source>
        <dbReference type="Proteomes" id="UP000308149"/>
    </source>
</evidence>
<dbReference type="InterPro" id="IPR049492">
    <property type="entry name" value="BD-FAE-like_dom"/>
</dbReference>
<dbReference type="PROSITE" id="PS01173">
    <property type="entry name" value="LIPASE_GDXG_HIS"/>
    <property type="match status" value="1"/>
</dbReference>
<dbReference type="EMBL" id="CP040871">
    <property type="protein sequence ID" value="QDA57978.1"/>
    <property type="molecule type" value="Genomic_DNA"/>
</dbReference>
<evidence type="ECO:0000256" key="3">
    <source>
        <dbReference type="SAM" id="SignalP"/>
    </source>
</evidence>
<dbReference type="Proteomes" id="UP000308149">
    <property type="component" value="Chromosome"/>
</dbReference>
<evidence type="ECO:0000256" key="1">
    <source>
        <dbReference type="ARBA" id="ARBA00010515"/>
    </source>
</evidence>
<accession>A0A5B7ZSR3</accession>
<dbReference type="Gene3D" id="3.40.50.1820">
    <property type="entry name" value="alpha/beta hydrolase"/>
    <property type="match status" value="1"/>
</dbReference>
<organism evidence="5 6">
    <name type="scientific">Thermomonas aquatica</name>
    <dbReference type="NCBI Taxonomy" id="2202149"/>
    <lineage>
        <taxon>Bacteria</taxon>
        <taxon>Pseudomonadati</taxon>
        <taxon>Pseudomonadota</taxon>
        <taxon>Gammaproteobacteria</taxon>
        <taxon>Lysobacterales</taxon>
        <taxon>Lysobacteraceae</taxon>
        <taxon>Thermomonas</taxon>
    </lineage>
</organism>
<protein>
    <submittedName>
        <fullName evidence="5">Alpha/beta hydrolase</fullName>
    </submittedName>
</protein>
<keyword evidence="2 5" id="KW-0378">Hydrolase</keyword>
<evidence type="ECO:0000256" key="2">
    <source>
        <dbReference type="ARBA" id="ARBA00022801"/>
    </source>
</evidence>
<gene>
    <name evidence="5" type="ORF">FHQ07_11990</name>
</gene>
<dbReference type="Pfam" id="PF20434">
    <property type="entry name" value="BD-FAE"/>
    <property type="match status" value="1"/>
</dbReference>
<sequence>MRKTPLLTLLLLSLAALVAMPGAGAQQRLRQLIEQRREAKASAALPAGTRVERDIAYGADPAQRYDVYLPAHAKPNAPILFMVHGGGWRRGDKAYANVVEHKAAHWLSKGYVFVSANNRLLPQADPLQQARDVAAAVASMQKRARQWRADPQRLVLMGHSAGAHLVALLGASPALLAQAGATRPLGVVALDSAAMDVPALMAKPRHPRLYDDAFGSDPAFWRAASPYQQLGRDGLPMLIVCSSQRRDSCPRGDALKARAAGLGVPMQVLPEDLSHGEINQRLGEPSAYTGAVSDWIDRLLN</sequence>
<dbReference type="InterPro" id="IPR050300">
    <property type="entry name" value="GDXG_lipolytic_enzyme"/>
</dbReference>
<proteinExistence type="inferred from homology"/>
<dbReference type="SUPFAM" id="SSF53474">
    <property type="entry name" value="alpha/beta-Hydrolases"/>
    <property type="match status" value="1"/>
</dbReference>
<keyword evidence="6" id="KW-1185">Reference proteome</keyword>
<dbReference type="KEGG" id="thes:FHQ07_11990"/>
<reference evidence="5 6" key="1">
    <citation type="submission" date="2019-06" db="EMBL/GenBank/DDBJ databases">
        <title>Thermomonas aquatica sp. nov., isolated from an industrial wastewater treatment plant.</title>
        <authorList>
            <person name="Jeon J.H."/>
            <person name="Park D.-S."/>
        </authorList>
    </citation>
    <scope>NUCLEOTIDE SEQUENCE [LARGE SCALE GENOMIC DNA]</scope>
    <source>
        <strain evidence="5 6">SY21</strain>
    </source>
</reference>
<feature type="chain" id="PRO_5023001903" evidence="3">
    <location>
        <begin position="26"/>
        <end position="301"/>
    </location>
</feature>
<evidence type="ECO:0000313" key="5">
    <source>
        <dbReference type="EMBL" id="QDA57978.1"/>
    </source>
</evidence>
<name>A0A5B7ZSR3_9GAMM</name>
<dbReference type="InterPro" id="IPR002168">
    <property type="entry name" value="Lipase_GDXG_HIS_AS"/>
</dbReference>
<evidence type="ECO:0000259" key="4">
    <source>
        <dbReference type="Pfam" id="PF20434"/>
    </source>
</evidence>
<comment type="similarity">
    <text evidence="1">Belongs to the 'GDXG' lipolytic enzyme family.</text>
</comment>